<feature type="domain" description="PAS" evidence="10">
    <location>
        <begin position="249"/>
        <end position="318"/>
    </location>
</feature>
<dbReference type="InterPro" id="IPR005467">
    <property type="entry name" value="His_kinase_dom"/>
</dbReference>
<dbReference type="InterPro" id="IPR001610">
    <property type="entry name" value="PAC"/>
</dbReference>
<keyword evidence="8" id="KW-0812">Transmembrane</keyword>
<dbReference type="SMART" id="SM00091">
    <property type="entry name" value="PAS"/>
    <property type="match status" value="3"/>
</dbReference>
<dbReference type="SUPFAM" id="SSF55874">
    <property type="entry name" value="ATPase domain of HSP90 chaperone/DNA topoisomerase II/histidine kinase"/>
    <property type="match status" value="1"/>
</dbReference>
<dbReference type="Gene3D" id="1.10.287.130">
    <property type="match status" value="1"/>
</dbReference>
<dbReference type="SMART" id="SM00304">
    <property type="entry name" value="HAMP"/>
    <property type="match status" value="1"/>
</dbReference>
<dbReference type="Pfam" id="PF00989">
    <property type="entry name" value="PAS"/>
    <property type="match status" value="2"/>
</dbReference>
<dbReference type="SUPFAM" id="SSF47384">
    <property type="entry name" value="Homodimeric domain of signal transducing histidine kinase"/>
    <property type="match status" value="1"/>
</dbReference>
<dbReference type="EMBL" id="LSTO01000001">
    <property type="protein sequence ID" value="OWW18957.1"/>
    <property type="molecule type" value="Genomic_DNA"/>
</dbReference>
<dbReference type="SUPFAM" id="SSF158472">
    <property type="entry name" value="HAMP domain-like"/>
    <property type="match status" value="1"/>
</dbReference>
<dbReference type="CDD" id="cd00130">
    <property type="entry name" value="PAS"/>
    <property type="match status" value="3"/>
</dbReference>
<dbReference type="InterPro" id="IPR013767">
    <property type="entry name" value="PAS_fold"/>
</dbReference>
<dbReference type="Pfam" id="PF13426">
    <property type="entry name" value="PAS_9"/>
    <property type="match status" value="1"/>
</dbReference>
<dbReference type="InterPro" id="IPR003594">
    <property type="entry name" value="HATPase_dom"/>
</dbReference>
<evidence type="ECO:0000256" key="2">
    <source>
        <dbReference type="ARBA" id="ARBA00004370"/>
    </source>
</evidence>
<evidence type="ECO:0000256" key="6">
    <source>
        <dbReference type="ARBA" id="ARBA00022777"/>
    </source>
</evidence>
<evidence type="ECO:0000256" key="8">
    <source>
        <dbReference type="SAM" id="Phobius"/>
    </source>
</evidence>
<dbReference type="Proteomes" id="UP000197535">
    <property type="component" value="Unassembled WGS sequence"/>
</dbReference>
<feature type="domain" description="HAMP" evidence="12">
    <location>
        <begin position="171"/>
        <end position="223"/>
    </location>
</feature>
<dbReference type="NCBIfam" id="TIGR00229">
    <property type="entry name" value="sensory_box"/>
    <property type="match status" value="3"/>
</dbReference>
<evidence type="ECO:0000256" key="3">
    <source>
        <dbReference type="ARBA" id="ARBA00012438"/>
    </source>
</evidence>
<evidence type="ECO:0000256" key="5">
    <source>
        <dbReference type="ARBA" id="ARBA00022679"/>
    </source>
</evidence>
<feature type="domain" description="PAS" evidence="10">
    <location>
        <begin position="397"/>
        <end position="424"/>
    </location>
</feature>
<proteinExistence type="predicted"/>
<evidence type="ECO:0000259" key="9">
    <source>
        <dbReference type="PROSITE" id="PS50109"/>
    </source>
</evidence>
<evidence type="ECO:0000256" key="1">
    <source>
        <dbReference type="ARBA" id="ARBA00000085"/>
    </source>
</evidence>
<dbReference type="InterPro" id="IPR036890">
    <property type="entry name" value="HATPase_C_sf"/>
</dbReference>
<dbReference type="PANTHER" id="PTHR43304:SF1">
    <property type="entry name" value="PAC DOMAIN-CONTAINING PROTEIN"/>
    <property type="match status" value="1"/>
</dbReference>
<keyword evidence="14" id="KW-1185">Reference proteome</keyword>
<dbReference type="SUPFAM" id="SSF55785">
    <property type="entry name" value="PYP-like sensor domain (PAS domain)"/>
    <property type="match status" value="3"/>
</dbReference>
<dbReference type="SMART" id="SM00086">
    <property type="entry name" value="PAC"/>
    <property type="match status" value="3"/>
</dbReference>
<dbReference type="InterPro" id="IPR052162">
    <property type="entry name" value="Sensor_kinase/Photoreceptor"/>
</dbReference>
<keyword evidence="5" id="KW-0808">Transferase</keyword>
<dbReference type="Gene3D" id="3.30.450.20">
    <property type="entry name" value="PAS domain"/>
    <property type="match status" value="3"/>
</dbReference>
<evidence type="ECO:0000259" key="10">
    <source>
        <dbReference type="PROSITE" id="PS50112"/>
    </source>
</evidence>
<comment type="catalytic activity">
    <reaction evidence="1">
        <text>ATP + protein L-histidine = ADP + protein N-phospho-L-histidine.</text>
        <dbReference type="EC" id="2.7.13.3"/>
    </reaction>
</comment>
<feature type="domain" description="PAC" evidence="11">
    <location>
        <begin position="321"/>
        <end position="374"/>
    </location>
</feature>
<keyword evidence="8" id="KW-1133">Transmembrane helix</keyword>
<dbReference type="Pfam" id="PF02518">
    <property type="entry name" value="HATPase_c"/>
    <property type="match status" value="1"/>
</dbReference>
<feature type="coiled-coil region" evidence="7">
    <location>
        <begin position="211"/>
        <end position="245"/>
    </location>
</feature>
<keyword evidence="8" id="KW-0472">Membrane</keyword>
<evidence type="ECO:0000259" key="11">
    <source>
        <dbReference type="PROSITE" id="PS50113"/>
    </source>
</evidence>
<feature type="domain" description="PAS" evidence="10">
    <location>
        <begin position="663"/>
        <end position="733"/>
    </location>
</feature>
<dbReference type="AlphaFoldDB" id="A0A254T9V7"/>
<organism evidence="13 14">
    <name type="scientific">Noviherbaspirillum denitrificans</name>
    <dbReference type="NCBI Taxonomy" id="1968433"/>
    <lineage>
        <taxon>Bacteria</taxon>
        <taxon>Pseudomonadati</taxon>
        <taxon>Pseudomonadota</taxon>
        <taxon>Betaproteobacteria</taxon>
        <taxon>Burkholderiales</taxon>
        <taxon>Oxalobacteraceae</taxon>
        <taxon>Noviherbaspirillum</taxon>
    </lineage>
</organism>
<protein>
    <recommendedName>
        <fullName evidence="3">histidine kinase</fullName>
        <ecNumber evidence="3">2.7.13.3</ecNumber>
    </recommendedName>
</protein>
<gene>
    <name evidence="13" type="ORF">AYR66_05125</name>
</gene>
<dbReference type="PROSITE" id="PS50112">
    <property type="entry name" value="PAS"/>
    <property type="match status" value="3"/>
</dbReference>
<keyword evidence="6" id="KW-0418">Kinase</keyword>
<sequence>MKIGKRTLTLRRAIVLVVVAGLLAPATLISGYSWFKQYNDGIKRQTEELLEQNADILSNGMQEPLWNINQESGNALLEAMMSRKEDIVRIEVRDNALGVFVSGERPERRIGFTAVTEKPVVYRGSTIGSVKIEVGSTRLRRVMIDDLLNSMTAVLAQAALSIALILVLLERRLVRPLQRLGAGAERLAGRQLDVPFTWQRLDEIGMLSRRMEDTRTSLRRLFEELDRKNHELEQDIDKRKRVEQELYEREERFRALVEQSPIAIIEWDSRLQVIEWNAAAERIFGHSREQALGRHASFIIPNGSQEAVNALFNRLDEDKGDSRNISQNRRADGLIITCQWSHTYIADNTGKSDRLLSIAEDITEKRRAEEALSFSEAKFAGAFQGNPDSISITRMRDGILVDVNQTFEEITGFAREESVGRTSVELNIWVYPTQRWTLLQELAANKKARNFEWDMRTKFGKLRKCVSNVTIFNANNERYMLAVIRDVTDQRILEERKAEADRALLRLAQGTRDMAGESFFELLVADLASALRTNCAFIGLRVPAAQGRLRSVAAHVRGHTVENFEYDTIGTPCARTLEGEICVFPSGIRSIFPESEALGEDGWESYAGAPLRDTAGNTIGVLAVMHTETLSNPDLVRSLLQVFSERASAELERKRAEEELRNSEQRFSTIFQSSPIAMFVTQVRGNYIVKDVNRAFEQLFQREREMVIGRNTVEIGLYCNQDDRQSLIDKLKQNGAADDHREIWMFRGDGTRVLVQLSGHTFTLAGERYGILACADVTDKRRIEDEIRELNATLEQRVIERTEELQQANKDLAATLETLNKAQEELVRSEKLAALGSLVAGIAHELNTPIGNSLMVASTLVDQTRDLSQHYAGNALKRTMLENYLGDAGTAGDILVRNLQRAADLVTGFKQVAVDQTSSQRRKFSVAEVVSEIMLTLWPTLKKTSFTVKQDIPDSLMMDSYPGPLGQVITNLVNNALLHGFEGRQSGTVWIEAVPTAEGWLELTVRDDGVGIAGANLNRIFDPFFTTKLGAGGSGLGLNITHNIVSGILGGRIRVQSEVGAGSTFILSLPVVAPQRQIDEDAMRSQSSFV</sequence>
<dbReference type="InterPro" id="IPR000700">
    <property type="entry name" value="PAS-assoc_C"/>
</dbReference>
<dbReference type="Gene3D" id="3.30.450.40">
    <property type="match status" value="1"/>
</dbReference>
<feature type="transmembrane region" description="Helical" evidence="8">
    <location>
        <begin position="147"/>
        <end position="169"/>
    </location>
</feature>
<feature type="coiled-coil region" evidence="7">
    <location>
        <begin position="780"/>
        <end position="832"/>
    </location>
</feature>
<comment type="caution">
    <text evidence="13">The sequence shown here is derived from an EMBL/GenBank/DDBJ whole genome shotgun (WGS) entry which is preliminary data.</text>
</comment>
<dbReference type="InterPro" id="IPR035965">
    <property type="entry name" value="PAS-like_dom_sf"/>
</dbReference>
<name>A0A254T9V7_9BURK</name>
<dbReference type="InterPro" id="IPR000014">
    <property type="entry name" value="PAS"/>
</dbReference>
<feature type="coiled-coil region" evidence="7">
    <location>
        <begin position="639"/>
        <end position="666"/>
    </location>
</feature>
<keyword evidence="7" id="KW-0175">Coiled coil</keyword>
<dbReference type="PROSITE" id="PS50885">
    <property type="entry name" value="HAMP"/>
    <property type="match status" value="1"/>
</dbReference>
<dbReference type="Pfam" id="PF00672">
    <property type="entry name" value="HAMP"/>
    <property type="match status" value="1"/>
</dbReference>
<dbReference type="InterPro" id="IPR036097">
    <property type="entry name" value="HisK_dim/P_sf"/>
</dbReference>
<dbReference type="OrthoDB" id="9177862at2"/>
<dbReference type="PRINTS" id="PR00344">
    <property type="entry name" value="BCTRLSENSOR"/>
</dbReference>
<dbReference type="EC" id="2.7.13.3" evidence="3"/>
<reference evidence="13 14" key="1">
    <citation type="submission" date="2016-02" db="EMBL/GenBank/DDBJ databases">
        <authorList>
            <person name="Wen L."/>
            <person name="He K."/>
            <person name="Yang H."/>
        </authorList>
    </citation>
    <scope>NUCLEOTIDE SEQUENCE [LARGE SCALE GENOMIC DNA]</scope>
    <source>
        <strain evidence="13 14">TSA40</strain>
    </source>
</reference>
<evidence type="ECO:0000313" key="13">
    <source>
        <dbReference type="EMBL" id="OWW18957.1"/>
    </source>
</evidence>
<keyword evidence="4" id="KW-0597">Phosphoprotein</keyword>
<comment type="subcellular location">
    <subcellularLocation>
        <location evidence="2">Membrane</location>
    </subcellularLocation>
</comment>
<dbReference type="CDD" id="cd06225">
    <property type="entry name" value="HAMP"/>
    <property type="match status" value="1"/>
</dbReference>
<dbReference type="PROSITE" id="PS50109">
    <property type="entry name" value="HIS_KIN"/>
    <property type="match status" value="1"/>
</dbReference>
<dbReference type="GO" id="GO:0006355">
    <property type="term" value="P:regulation of DNA-templated transcription"/>
    <property type="evidence" value="ECO:0007669"/>
    <property type="project" value="InterPro"/>
</dbReference>
<evidence type="ECO:0000256" key="7">
    <source>
        <dbReference type="SAM" id="Coils"/>
    </source>
</evidence>
<dbReference type="GO" id="GO:0016020">
    <property type="term" value="C:membrane"/>
    <property type="evidence" value="ECO:0007669"/>
    <property type="project" value="UniProtKB-SubCell"/>
</dbReference>
<dbReference type="InterPro" id="IPR004358">
    <property type="entry name" value="Sig_transdc_His_kin-like_C"/>
</dbReference>
<dbReference type="InterPro" id="IPR003660">
    <property type="entry name" value="HAMP_dom"/>
</dbReference>
<accession>A0A254T9V7</accession>
<dbReference type="RefSeq" id="WP_088705882.1">
    <property type="nucleotide sequence ID" value="NZ_LSTO01000001.1"/>
</dbReference>
<dbReference type="CDD" id="cd00075">
    <property type="entry name" value="HATPase"/>
    <property type="match status" value="1"/>
</dbReference>
<dbReference type="InterPro" id="IPR029016">
    <property type="entry name" value="GAF-like_dom_sf"/>
</dbReference>
<evidence type="ECO:0000259" key="12">
    <source>
        <dbReference type="PROSITE" id="PS50885"/>
    </source>
</evidence>
<evidence type="ECO:0000256" key="4">
    <source>
        <dbReference type="ARBA" id="ARBA00022553"/>
    </source>
</evidence>
<evidence type="ECO:0000313" key="14">
    <source>
        <dbReference type="Proteomes" id="UP000197535"/>
    </source>
</evidence>
<dbReference type="Gene3D" id="3.30.565.10">
    <property type="entry name" value="Histidine kinase-like ATPase, C-terminal domain"/>
    <property type="match status" value="1"/>
</dbReference>
<dbReference type="SUPFAM" id="SSF55781">
    <property type="entry name" value="GAF domain-like"/>
    <property type="match status" value="1"/>
</dbReference>
<feature type="domain" description="Histidine kinase" evidence="9">
    <location>
        <begin position="841"/>
        <end position="1073"/>
    </location>
</feature>
<dbReference type="GO" id="GO:0000155">
    <property type="term" value="F:phosphorelay sensor kinase activity"/>
    <property type="evidence" value="ECO:0007669"/>
    <property type="project" value="InterPro"/>
</dbReference>
<dbReference type="PROSITE" id="PS50113">
    <property type="entry name" value="PAC"/>
    <property type="match status" value="1"/>
</dbReference>
<dbReference type="SMART" id="SM00387">
    <property type="entry name" value="HATPase_c"/>
    <property type="match status" value="1"/>
</dbReference>
<dbReference type="Gene3D" id="6.10.340.10">
    <property type="match status" value="1"/>
</dbReference>
<dbReference type="PANTHER" id="PTHR43304">
    <property type="entry name" value="PHYTOCHROME-LIKE PROTEIN CPH1"/>
    <property type="match status" value="1"/>
</dbReference>
<feature type="transmembrane region" description="Helical" evidence="8">
    <location>
        <begin position="12"/>
        <end position="35"/>
    </location>
</feature>